<evidence type="ECO:0000313" key="2">
    <source>
        <dbReference type="Proteomes" id="UP000094336"/>
    </source>
</evidence>
<proteinExistence type="predicted"/>
<protein>
    <submittedName>
        <fullName evidence="1">Uncharacterized protein</fullName>
    </submittedName>
</protein>
<gene>
    <name evidence="1" type="ORF">BABINDRAFT_161270</name>
</gene>
<reference evidence="2" key="1">
    <citation type="submission" date="2016-05" db="EMBL/GenBank/DDBJ databases">
        <title>Comparative genomics of biotechnologically important yeasts.</title>
        <authorList>
            <consortium name="DOE Joint Genome Institute"/>
            <person name="Riley R."/>
            <person name="Haridas S."/>
            <person name="Wolfe K.H."/>
            <person name="Lopes M.R."/>
            <person name="Hittinger C.T."/>
            <person name="Goker M."/>
            <person name="Salamov A."/>
            <person name="Wisecaver J."/>
            <person name="Long T.M."/>
            <person name="Aerts A.L."/>
            <person name="Barry K."/>
            <person name="Choi C."/>
            <person name="Clum A."/>
            <person name="Coughlan A.Y."/>
            <person name="Deshpande S."/>
            <person name="Douglass A.P."/>
            <person name="Hanson S.J."/>
            <person name="Klenk H.-P."/>
            <person name="Labutti K."/>
            <person name="Lapidus A."/>
            <person name="Lindquist E."/>
            <person name="Lipzen A."/>
            <person name="Meier-Kolthoff J.P."/>
            <person name="Ohm R.A."/>
            <person name="Otillar R.P."/>
            <person name="Pangilinan J."/>
            <person name="Peng Y."/>
            <person name="Rokas A."/>
            <person name="Rosa C.A."/>
            <person name="Scheuner C."/>
            <person name="Sibirny A.A."/>
            <person name="Slot J.C."/>
            <person name="Stielow J.B."/>
            <person name="Sun H."/>
            <person name="Kurtzman C.P."/>
            <person name="Blackwell M."/>
            <person name="Grigoriev I.V."/>
            <person name="Jeffries T.W."/>
        </authorList>
    </citation>
    <scope>NUCLEOTIDE SEQUENCE [LARGE SCALE GENOMIC DNA]</scope>
    <source>
        <strain evidence="2">NRRL Y-12698</strain>
    </source>
</reference>
<sequence>MGRVPHKTKWLLQHGLMIRRLLNLVEGNGTQPQLLEVNAWSSQCLQGNPNR</sequence>
<organism evidence="1 2">
    <name type="scientific">Babjeviella inositovora NRRL Y-12698</name>
    <dbReference type="NCBI Taxonomy" id="984486"/>
    <lineage>
        <taxon>Eukaryota</taxon>
        <taxon>Fungi</taxon>
        <taxon>Dikarya</taxon>
        <taxon>Ascomycota</taxon>
        <taxon>Saccharomycotina</taxon>
        <taxon>Pichiomycetes</taxon>
        <taxon>Serinales incertae sedis</taxon>
        <taxon>Babjeviella</taxon>
    </lineage>
</organism>
<dbReference type="GeneID" id="30146580"/>
<dbReference type="EMBL" id="KV454430">
    <property type="protein sequence ID" value="ODQ80314.1"/>
    <property type="molecule type" value="Genomic_DNA"/>
</dbReference>
<evidence type="ECO:0000313" key="1">
    <source>
        <dbReference type="EMBL" id="ODQ80314.1"/>
    </source>
</evidence>
<keyword evidence="2" id="KW-1185">Reference proteome</keyword>
<dbReference type="AlphaFoldDB" id="A0A1E3QS35"/>
<accession>A0A1E3QS35</accession>
<dbReference type="Proteomes" id="UP000094336">
    <property type="component" value="Unassembled WGS sequence"/>
</dbReference>
<name>A0A1E3QS35_9ASCO</name>
<dbReference type="RefSeq" id="XP_018985642.1">
    <property type="nucleotide sequence ID" value="XM_019128727.1"/>
</dbReference>